<accession>A0A8T8IVK4</accession>
<proteinExistence type="predicted"/>
<evidence type="ECO:0000313" key="2">
    <source>
        <dbReference type="Proteomes" id="UP000676975"/>
    </source>
</evidence>
<protein>
    <submittedName>
        <fullName evidence="1">Uncharacterized protein</fullName>
    </submittedName>
</protein>
<reference evidence="1" key="1">
    <citation type="submission" date="2021-02" db="EMBL/GenBank/DDBJ databases">
        <authorList>
            <person name="Qin X."/>
            <person name="Gong M."/>
            <person name="Yang H."/>
        </authorList>
    </citation>
    <scope>NUCLEOTIDE SEQUENCE</scope>
</reference>
<organism evidence="1 2">
    <name type="scientific">Pseudomonas phage phiGM22-3</name>
    <dbReference type="NCBI Taxonomy" id="2816462"/>
    <lineage>
        <taxon>Viruses</taxon>
        <taxon>Duplodnaviria</taxon>
        <taxon>Heunggongvirae</taxon>
        <taxon>Uroviricota</taxon>
        <taxon>Caudoviricetes</taxon>
        <taxon>Autographivirales</taxon>
        <taxon>Autoscriptoviridae</taxon>
        <taxon>Tunggulvirus</taxon>
        <taxon>Tunggulvirus GM223</taxon>
    </lineage>
</organism>
<name>A0A8T8IVK4_9CAUD</name>
<gene>
    <name evidence="1" type="ORF">phiGM223_06</name>
</gene>
<keyword evidence="2" id="KW-1185">Reference proteome</keyword>
<sequence>MDAGLALARYQSYAGSYRAYGWAGRLTLRQYMRAGRHLINPWLGRPDGCTRTS</sequence>
<evidence type="ECO:0000313" key="1">
    <source>
        <dbReference type="EMBL" id="QTZ83272.1"/>
    </source>
</evidence>
<dbReference type="EMBL" id="MW627366">
    <property type="protein sequence ID" value="QTZ83272.1"/>
    <property type="molecule type" value="Genomic_DNA"/>
</dbReference>
<dbReference type="Proteomes" id="UP000676975">
    <property type="component" value="Segment"/>
</dbReference>